<dbReference type="EMBL" id="BGPR01034476">
    <property type="protein sequence ID" value="GBO08871.1"/>
    <property type="molecule type" value="Genomic_DNA"/>
</dbReference>
<dbReference type="AlphaFoldDB" id="A0A4Y2U9X4"/>
<evidence type="ECO:0000313" key="1">
    <source>
        <dbReference type="EMBL" id="GBO08871.1"/>
    </source>
</evidence>
<sequence length="77" mass="8957">EQRRWIKIECARDRTARQCYRGLQEACGESALPYRTVTMWVKAFNERCQNVANMNRPGSPSVSKEEVYTIAVLLDFD</sequence>
<dbReference type="Proteomes" id="UP000499080">
    <property type="component" value="Unassembled WGS sequence"/>
</dbReference>
<feature type="non-terminal residue" evidence="1">
    <location>
        <position position="1"/>
    </location>
</feature>
<name>A0A4Y2U9X4_ARAVE</name>
<organism evidence="1 2">
    <name type="scientific">Araneus ventricosus</name>
    <name type="common">Orbweaver spider</name>
    <name type="synonym">Epeira ventricosa</name>
    <dbReference type="NCBI Taxonomy" id="182803"/>
    <lineage>
        <taxon>Eukaryota</taxon>
        <taxon>Metazoa</taxon>
        <taxon>Ecdysozoa</taxon>
        <taxon>Arthropoda</taxon>
        <taxon>Chelicerata</taxon>
        <taxon>Arachnida</taxon>
        <taxon>Araneae</taxon>
        <taxon>Araneomorphae</taxon>
        <taxon>Entelegynae</taxon>
        <taxon>Araneoidea</taxon>
        <taxon>Araneidae</taxon>
        <taxon>Araneus</taxon>
    </lineage>
</organism>
<keyword evidence="2" id="KW-1185">Reference proteome</keyword>
<reference evidence="1 2" key="1">
    <citation type="journal article" date="2019" name="Sci. Rep.">
        <title>Orb-weaving spider Araneus ventricosus genome elucidates the spidroin gene catalogue.</title>
        <authorList>
            <person name="Kono N."/>
            <person name="Nakamura H."/>
            <person name="Ohtoshi R."/>
            <person name="Moran D.A.P."/>
            <person name="Shinohara A."/>
            <person name="Yoshida Y."/>
            <person name="Fujiwara M."/>
            <person name="Mori M."/>
            <person name="Tomita M."/>
            <person name="Arakawa K."/>
        </authorList>
    </citation>
    <scope>NUCLEOTIDE SEQUENCE [LARGE SCALE GENOMIC DNA]</scope>
</reference>
<evidence type="ECO:0000313" key="2">
    <source>
        <dbReference type="Proteomes" id="UP000499080"/>
    </source>
</evidence>
<proteinExistence type="predicted"/>
<dbReference type="OrthoDB" id="10017160at2759"/>
<comment type="caution">
    <text evidence="1">The sequence shown here is derived from an EMBL/GenBank/DDBJ whole genome shotgun (WGS) entry which is preliminary data.</text>
</comment>
<accession>A0A4Y2U9X4</accession>
<gene>
    <name evidence="1" type="ORF">AVEN_178220_1</name>
</gene>
<protein>
    <submittedName>
        <fullName evidence="1">Uncharacterized protein</fullName>
    </submittedName>
</protein>